<dbReference type="AlphaFoldDB" id="A0A328E199"/>
<dbReference type="Pfam" id="PF00201">
    <property type="entry name" value="UDPGT"/>
    <property type="match status" value="1"/>
</dbReference>
<dbReference type="Proteomes" id="UP000249390">
    <property type="component" value="Unassembled WGS sequence"/>
</dbReference>
<dbReference type="EC" id="2.4.1.-" evidence="4"/>
<evidence type="ECO:0000256" key="4">
    <source>
        <dbReference type="RuleBase" id="RU362057"/>
    </source>
</evidence>
<dbReference type="Gene3D" id="3.40.50.2000">
    <property type="entry name" value="Glycogen Phosphorylase B"/>
    <property type="match status" value="2"/>
</dbReference>
<accession>A0A328E199</accession>
<reference evidence="5 6" key="1">
    <citation type="submission" date="2018-06" db="EMBL/GenBank/DDBJ databases">
        <title>The Genome of Cuscuta australis (Dodder) Provides Insight into the Evolution of Plant Parasitism.</title>
        <authorList>
            <person name="Liu H."/>
        </authorList>
    </citation>
    <scope>NUCLEOTIDE SEQUENCE [LARGE SCALE GENOMIC DNA]</scope>
    <source>
        <strain evidence="6">cv. Yunnan</strain>
        <tissue evidence="5">Vines</tissue>
    </source>
</reference>
<evidence type="ECO:0000313" key="5">
    <source>
        <dbReference type="EMBL" id="RAL51270.1"/>
    </source>
</evidence>
<gene>
    <name evidence="5" type="ORF">DM860_010772</name>
</gene>
<dbReference type="GO" id="GO:0080043">
    <property type="term" value="F:quercetin 3-O-glucosyltransferase activity"/>
    <property type="evidence" value="ECO:0007669"/>
    <property type="project" value="TreeGrafter"/>
</dbReference>
<sequence>MENPTTLTPPPSPPPSPPPPHVLIFPLPIQGPVNTMLKLAEILCLRHIGVTFLNTHHVHRRLLRFTDAGERFAKYSGFRFATVPDGLPEDNPRTGDQIMRLIESMEQVTRPLFREMVVAGGLDRPVTCLLVDGILTFAVDVAEEGGVPLLYFDTISPCGLWSFMCVPKLIEAGELPFQGPDLDSPIRSAPGFDSILRRRDMPSFCRAGDVNDPTIQLVLKEDQHLPKARGLIFNTFDRLDGPIVSHFRAVCPNVYAVGPLHIHLKSRLRSSLTAAPASSNSLWEEDRSCMDWLDMQPDRSVLYVSIGSMAIINRDQLTELWHGLVDSGSRFLWVQRPGSVMGGTDSGHNNNKTNSDGSSDELLARTKEKGFITQWAPQEQVLAHPSVGGFLTHSGWNSTLESMVEGVPMICWPYFVDQQVNSRFVQEVWRVGLDMKDVYERGRIERMIREVMEDRKEEFLKRASEMAKLAKQSVEESGTSYKELDRLIDDIKLMRI</sequence>
<dbReference type="PANTHER" id="PTHR11926:SF1392">
    <property type="entry name" value="GLYCOSYLTRANSFERASE"/>
    <property type="match status" value="1"/>
</dbReference>
<dbReference type="InterPro" id="IPR002213">
    <property type="entry name" value="UDP_glucos_trans"/>
</dbReference>
<keyword evidence="2 3" id="KW-0808">Transferase</keyword>
<keyword evidence="6" id="KW-1185">Reference proteome</keyword>
<dbReference type="EMBL" id="NQVE01000050">
    <property type="protein sequence ID" value="RAL51270.1"/>
    <property type="molecule type" value="Genomic_DNA"/>
</dbReference>
<dbReference type="FunFam" id="3.40.50.2000:FF:000040">
    <property type="entry name" value="UDP-glycosyltransferase 76C1"/>
    <property type="match status" value="1"/>
</dbReference>
<dbReference type="SUPFAM" id="SSF53756">
    <property type="entry name" value="UDP-Glycosyltransferase/glycogen phosphorylase"/>
    <property type="match status" value="1"/>
</dbReference>
<comment type="similarity">
    <text evidence="1 3">Belongs to the UDP-glycosyltransferase family.</text>
</comment>
<comment type="caution">
    <text evidence="5">The sequence shown here is derived from an EMBL/GenBank/DDBJ whole genome shotgun (WGS) entry which is preliminary data.</text>
</comment>
<organism evidence="5 6">
    <name type="scientific">Cuscuta australis</name>
    <dbReference type="NCBI Taxonomy" id="267555"/>
    <lineage>
        <taxon>Eukaryota</taxon>
        <taxon>Viridiplantae</taxon>
        <taxon>Streptophyta</taxon>
        <taxon>Embryophyta</taxon>
        <taxon>Tracheophyta</taxon>
        <taxon>Spermatophyta</taxon>
        <taxon>Magnoliopsida</taxon>
        <taxon>eudicotyledons</taxon>
        <taxon>Gunneridae</taxon>
        <taxon>Pentapetalae</taxon>
        <taxon>asterids</taxon>
        <taxon>lamiids</taxon>
        <taxon>Solanales</taxon>
        <taxon>Convolvulaceae</taxon>
        <taxon>Cuscuteae</taxon>
        <taxon>Cuscuta</taxon>
        <taxon>Cuscuta subgen. Grammica</taxon>
        <taxon>Cuscuta sect. Cleistogrammica</taxon>
    </lineage>
</organism>
<dbReference type="PROSITE" id="PS00375">
    <property type="entry name" value="UDPGT"/>
    <property type="match status" value="1"/>
</dbReference>
<evidence type="ECO:0000256" key="2">
    <source>
        <dbReference type="ARBA" id="ARBA00022679"/>
    </source>
</evidence>
<evidence type="ECO:0000313" key="6">
    <source>
        <dbReference type="Proteomes" id="UP000249390"/>
    </source>
</evidence>
<evidence type="ECO:0000256" key="3">
    <source>
        <dbReference type="RuleBase" id="RU003718"/>
    </source>
</evidence>
<dbReference type="CDD" id="cd03784">
    <property type="entry name" value="GT1_Gtf-like"/>
    <property type="match status" value="1"/>
</dbReference>
<protein>
    <recommendedName>
        <fullName evidence="4">Glycosyltransferase</fullName>
        <ecNumber evidence="4">2.4.1.-</ecNumber>
    </recommendedName>
</protein>
<name>A0A328E199_9ASTE</name>
<dbReference type="GO" id="GO:0080044">
    <property type="term" value="F:quercetin 7-O-glucosyltransferase activity"/>
    <property type="evidence" value="ECO:0007669"/>
    <property type="project" value="TreeGrafter"/>
</dbReference>
<dbReference type="PANTHER" id="PTHR11926">
    <property type="entry name" value="GLUCOSYL/GLUCURONOSYL TRANSFERASES"/>
    <property type="match status" value="1"/>
</dbReference>
<dbReference type="InterPro" id="IPR035595">
    <property type="entry name" value="UDP_glycos_trans_CS"/>
</dbReference>
<proteinExistence type="inferred from homology"/>
<evidence type="ECO:0000256" key="1">
    <source>
        <dbReference type="ARBA" id="ARBA00009995"/>
    </source>
</evidence>
<keyword evidence="3" id="KW-0328">Glycosyltransferase</keyword>